<keyword evidence="1" id="KW-1133">Transmembrane helix</keyword>
<accession>U4L6J7</accession>
<dbReference type="AlphaFoldDB" id="U4L6J7"/>
<feature type="transmembrane region" description="Helical" evidence="1">
    <location>
        <begin position="20"/>
        <end position="40"/>
    </location>
</feature>
<gene>
    <name evidence="2" type="ORF">PCON_12154</name>
</gene>
<organism evidence="2 3">
    <name type="scientific">Pyronema omphalodes (strain CBS 100304)</name>
    <name type="common">Pyronema confluens</name>
    <dbReference type="NCBI Taxonomy" id="1076935"/>
    <lineage>
        <taxon>Eukaryota</taxon>
        <taxon>Fungi</taxon>
        <taxon>Dikarya</taxon>
        <taxon>Ascomycota</taxon>
        <taxon>Pezizomycotina</taxon>
        <taxon>Pezizomycetes</taxon>
        <taxon>Pezizales</taxon>
        <taxon>Pyronemataceae</taxon>
        <taxon>Pyronema</taxon>
    </lineage>
</organism>
<evidence type="ECO:0000313" key="2">
    <source>
        <dbReference type="EMBL" id="CCX12560.1"/>
    </source>
</evidence>
<evidence type="ECO:0000313" key="3">
    <source>
        <dbReference type="Proteomes" id="UP000018144"/>
    </source>
</evidence>
<dbReference type="EMBL" id="HF935720">
    <property type="protein sequence ID" value="CCX12560.1"/>
    <property type="molecule type" value="Genomic_DNA"/>
</dbReference>
<keyword evidence="3" id="KW-1185">Reference proteome</keyword>
<dbReference type="Proteomes" id="UP000018144">
    <property type="component" value="Unassembled WGS sequence"/>
</dbReference>
<keyword evidence="1" id="KW-0472">Membrane</keyword>
<keyword evidence="1" id="KW-0812">Transmembrane</keyword>
<sequence length="114" mass="13005">MVIPKQGIALMKATVRRERVVIWTGLNVVFTIAGLLQIWLQRRSSRPVVIDTAAVALTTDVTPLLQDPWVESLRWRNMSYLTKEDVYGDGPIPHRMWLKLDRYKDGFALAKKGG</sequence>
<protein>
    <submittedName>
        <fullName evidence="2">Uncharacterized protein</fullName>
    </submittedName>
</protein>
<proteinExistence type="predicted"/>
<evidence type="ECO:0000256" key="1">
    <source>
        <dbReference type="SAM" id="Phobius"/>
    </source>
</evidence>
<reference evidence="2 3" key="1">
    <citation type="journal article" date="2013" name="PLoS Genet.">
        <title>The genome and development-dependent transcriptomes of Pyronema confluens: a window into fungal evolution.</title>
        <authorList>
            <person name="Traeger S."/>
            <person name="Altegoer F."/>
            <person name="Freitag M."/>
            <person name="Gabaldon T."/>
            <person name="Kempken F."/>
            <person name="Kumar A."/>
            <person name="Marcet-Houben M."/>
            <person name="Poggeler S."/>
            <person name="Stajich J.E."/>
            <person name="Nowrousian M."/>
        </authorList>
    </citation>
    <scope>NUCLEOTIDE SEQUENCE [LARGE SCALE GENOMIC DNA]</scope>
    <source>
        <strain evidence="3">CBS 100304</strain>
        <tissue evidence="2">Vegetative mycelium</tissue>
    </source>
</reference>
<name>U4L6J7_PYROM</name>